<organism evidence="1 2">
    <name type="scientific">Rhodopirellula bahusiensis</name>
    <dbReference type="NCBI Taxonomy" id="2014065"/>
    <lineage>
        <taxon>Bacteria</taxon>
        <taxon>Pseudomonadati</taxon>
        <taxon>Planctomycetota</taxon>
        <taxon>Planctomycetia</taxon>
        <taxon>Pirellulales</taxon>
        <taxon>Pirellulaceae</taxon>
        <taxon>Rhodopirellula</taxon>
    </lineage>
</organism>
<evidence type="ECO:0000313" key="1">
    <source>
        <dbReference type="EMBL" id="PHQ37172.1"/>
    </source>
</evidence>
<name>A0A2G1WDN9_9BACT</name>
<keyword evidence="2" id="KW-1185">Reference proteome</keyword>
<dbReference type="Proteomes" id="UP000225740">
    <property type="component" value="Unassembled WGS sequence"/>
</dbReference>
<reference evidence="1 2" key="1">
    <citation type="submission" date="2017-06" db="EMBL/GenBank/DDBJ databases">
        <title>Description of Rhodopirellula bahusiensis sp. nov.</title>
        <authorList>
            <person name="Kizina J."/>
            <person name="Harder J."/>
        </authorList>
    </citation>
    <scope>NUCLEOTIDE SEQUENCE [LARGE SCALE GENOMIC DNA]</scope>
    <source>
        <strain evidence="1 2">SWK21</strain>
    </source>
</reference>
<protein>
    <submittedName>
        <fullName evidence="1">Uncharacterized protein</fullName>
    </submittedName>
</protein>
<evidence type="ECO:0000313" key="2">
    <source>
        <dbReference type="Proteomes" id="UP000225740"/>
    </source>
</evidence>
<dbReference type="AlphaFoldDB" id="A0A2G1WDN9"/>
<dbReference type="EMBL" id="NIZW01000001">
    <property type="protein sequence ID" value="PHQ37172.1"/>
    <property type="molecule type" value="Genomic_DNA"/>
</dbReference>
<gene>
    <name evidence="1" type="ORF">CEE69_02135</name>
</gene>
<comment type="caution">
    <text evidence="1">The sequence shown here is derived from an EMBL/GenBank/DDBJ whole genome shotgun (WGS) entry which is preliminary data.</text>
</comment>
<proteinExistence type="predicted"/>
<sequence length="78" mass="8809">MNRERTKPSFDRTGDSRSLDLRHTRQSHVDFGRGGFFRAQFKSCRIQISVAQQTTPIAPITKIKRTRSICPSAVSSGE</sequence>
<accession>A0A2G1WDN9</accession>